<evidence type="ECO:0000313" key="3">
    <source>
        <dbReference type="Proteomes" id="UP000010467"/>
    </source>
</evidence>
<feature type="signal peptide" evidence="1">
    <location>
        <begin position="1"/>
        <end position="24"/>
    </location>
</feature>
<name>L0A4Z5_DEIPD</name>
<dbReference type="AlphaFoldDB" id="L0A4Z5"/>
<dbReference type="PATRIC" id="fig|937777.3.peg.3538"/>
<sequence length="135" mass="14191">MAIVHFRLVLLVLLTAFSSTSAGARAPFLSEATLRPSAGGAVLEVTVSARDRDGDTLRGIWVAGARTNLLRCQPRCKIVSSIPVQGQMLLGGKTMYRVVLGGRFLPGQKVGLVLSFAGGNAAVEATVGRETAWLP</sequence>
<gene>
    <name evidence="2" type="ordered locus">Deipe_3528</name>
</gene>
<reference evidence="3" key="1">
    <citation type="submission" date="2012-03" db="EMBL/GenBank/DDBJ databases">
        <title>Complete sequence of chromosome of Deinococcus peraridilitoris DSM 19664.</title>
        <authorList>
            <person name="Lucas S."/>
            <person name="Copeland A."/>
            <person name="Lapidus A."/>
            <person name="Glavina del Rio T."/>
            <person name="Dalin E."/>
            <person name="Tice H."/>
            <person name="Bruce D."/>
            <person name="Goodwin L."/>
            <person name="Pitluck S."/>
            <person name="Peters L."/>
            <person name="Mikhailova N."/>
            <person name="Lu M."/>
            <person name="Kyrpides N."/>
            <person name="Mavromatis K."/>
            <person name="Ivanova N."/>
            <person name="Brettin T."/>
            <person name="Detter J.C."/>
            <person name="Han C."/>
            <person name="Larimer F."/>
            <person name="Land M."/>
            <person name="Hauser L."/>
            <person name="Markowitz V."/>
            <person name="Cheng J.-F."/>
            <person name="Hugenholtz P."/>
            <person name="Woyke T."/>
            <person name="Wu D."/>
            <person name="Pukall R."/>
            <person name="Steenblock K."/>
            <person name="Brambilla E."/>
            <person name="Klenk H.-P."/>
            <person name="Eisen J.A."/>
        </authorList>
    </citation>
    <scope>NUCLEOTIDE SEQUENCE [LARGE SCALE GENOMIC DNA]</scope>
    <source>
        <strain evidence="3">DSM 19664 / LMG 22246 / CIP 109416 / KR-200</strain>
    </source>
</reference>
<proteinExistence type="predicted"/>
<dbReference type="Proteomes" id="UP000010467">
    <property type="component" value="Chromosome"/>
</dbReference>
<evidence type="ECO:0000313" key="2">
    <source>
        <dbReference type="EMBL" id="AFZ68958.1"/>
    </source>
</evidence>
<dbReference type="STRING" id="937777.Deipe_3528"/>
<dbReference type="KEGG" id="dpd:Deipe_3528"/>
<keyword evidence="3" id="KW-1185">Reference proteome</keyword>
<evidence type="ECO:0000256" key="1">
    <source>
        <dbReference type="SAM" id="SignalP"/>
    </source>
</evidence>
<keyword evidence="1" id="KW-0732">Signal</keyword>
<accession>L0A4Z5</accession>
<dbReference type="HOGENOM" id="CLU_159851_0_0_0"/>
<organism evidence="2 3">
    <name type="scientific">Deinococcus peraridilitoris (strain DSM 19664 / LMG 22246 / CIP 109416 / KR-200)</name>
    <dbReference type="NCBI Taxonomy" id="937777"/>
    <lineage>
        <taxon>Bacteria</taxon>
        <taxon>Thermotogati</taxon>
        <taxon>Deinococcota</taxon>
        <taxon>Deinococci</taxon>
        <taxon>Deinococcales</taxon>
        <taxon>Deinococcaceae</taxon>
        <taxon>Deinococcus</taxon>
    </lineage>
</organism>
<feature type="chain" id="PRO_5003939615" evidence="1">
    <location>
        <begin position="25"/>
        <end position="135"/>
    </location>
</feature>
<dbReference type="EMBL" id="CP003382">
    <property type="protein sequence ID" value="AFZ68958.1"/>
    <property type="molecule type" value="Genomic_DNA"/>
</dbReference>
<protein>
    <submittedName>
        <fullName evidence="2">Uncharacterized protein</fullName>
    </submittedName>
</protein>